<evidence type="ECO:0000256" key="1">
    <source>
        <dbReference type="SAM" id="MobiDB-lite"/>
    </source>
</evidence>
<protein>
    <recommendedName>
        <fullName evidence="4">Thiol-disulfide oxidoreductase</fullName>
    </recommendedName>
</protein>
<comment type="caution">
    <text evidence="2">The sequence shown here is derived from an EMBL/GenBank/DDBJ whole genome shotgun (WGS) entry which is preliminary data.</text>
</comment>
<organism evidence="2 3">
    <name type="scientific">Salinicola socius</name>
    <dbReference type="NCBI Taxonomy" id="404433"/>
    <lineage>
        <taxon>Bacteria</taxon>
        <taxon>Pseudomonadati</taxon>
        <taxon>Pseudomonadota</taxon>
        <taxon>Gammaproteobacteria</taxon>
        <taxon>Oceanospirillales</taxon>
        <taxon>Halomonadaceae</taxon>
        <taxon>Salinicola</taxon>
    </lineage>
</organism>
<dbReference type="EMBL" id="MSDO01000002">
    <property type="protein sequence ID" value="OLO05713.1"/>
    <property type="molecule type" value="Genomic_DNA"/>
</dbReference>
<accession>A0A1Q8SWA7</accession>
<dbReference type="STRING" id="404433.BTW07_01840"/>
<evidence type="ECO:0000313" key="3">
    <source>
        <dbReference type="Proteomes" id="UP000186878"/>
    </source>
</evidence>
<keyword evidence="3" id="KW-1185">Reference proteome</keyword>
<name>A0A1Q8SWA7_9GAMM</name>
<dbReference type="RefSeq" id="WP_075568458.1">
    <property type="nucleotide sequence ID" value="NZ_MSDO01000002.1"/>
</dbReference>
<proteinExistence type="predicted"/>
<dbReference type="InterPro" id="IPR007263">
    <property type="entry name" value="DCC1-like"/>
</dbReference>
<gene>
    <name evidence="2" type="ORF">BTW07_01840</name>
</gene>
<dbReference type="Proteomes" id="UP000186878">
    <property type="component" value="Unassembled WGS sequence"/>
</dbReference>
<dbReference type="AlphaFoldDB" id="A0A1Q8SWA7"/>
<dbReference type="Pfam" id="PF04134">
    <property type="entry name" value="DCC1-like"/>
    <property type="match status" value="1"/>
</dbReference>
<evidence type="ECO:0008006" key="4">
    <source>
        <dbReference type="Google" id="ProtNLM"/>
    </source>
</evidence>
<reference evidence="2 3" key="1">
    <citation type="submission" date="2016-12" db="EMBL/GenBank/DDBJ databases">
        <title>Draft genome sequences of strains Salinicola socius SMB35, Salinicola sp. MH3R3-1 and Chromohalobacter sp. SMB17 from the Verkhnekamsk potash mining region of Russia.</title>
        <authorList>
            <person name="Mavrodi D.V."/>
            <person name="Olsson B.E."/>
            <person name="Korsakova E.S."/>
            <person name="Pyankova A."/>
            <person name="Mavrodi O.V."/>
            <person name="Plotnikova E.G."/>
        </authorList>
    </citation>
    <scope>NUCLEOTIDE SEQUENCE [LARGE SCALE GENOMIC DNA]</scope>
    <source>
        <strain evidence="2 3">SMB35</strain>
    </source>
</reference>
<feature type="region of interest" description="Disordered" evidence="1">
    <location>
        <begin position="1"/>
        <end position="20"/>
    </location>
</feature>
<dbReference type="OrthoDB" id="5294764at2"/>
<sequence length="174" mass="19441">MNSVPPTIAEPGSREPVSRAPAGTEFGDGLLLFDAGCPFCRRSVRWLLAHERDGSQLRIAGLSSAVSRRIGAHYQIDFAATDSIWYVADGELSRNSDAAWRLAARLQGKWQHLGALRRVPRPLRESGYRFIGDHRHRLAFVGGERLEGHARWLETLTPEFCRRCGLPPQLADVQ</sequence>
<dbReference type="GO" id="GO:0015035">
    <property type="term" value="F:protein-disulfide reductase activity"/>
    <property type="evidence" value="ECO:0007669"/>
    <property type="project" value="InterPro"/>
</dbReference>
<evidence type="ECO:0000313" key="2">
    <source>
        <dbReference type="EMBL" id="OLO05713.1"/>
    </source>
</evidence>